<feature type="transmembrane region" description="Helical" evidence="11">
    <location>
        <begin position="289"/>
        <end position="309"/>
    </location>
</feature>
<feature type="transmembrane region" description="Helical" evidence="11">
    <location>
        <begin position="88"/>
        <end position="111"/>
    </location>
</feature>
<comment type="function">
    <text evidence="9">Part of the ABC transporter complex LsrABCD involved in autoinducer 2 (AI-2) import. Probably responsible for the translocation of the substrate across the membrane.</text>
</comment>
<feature type="transmembrane region" description="Helical" evidence="11">
    <location>
        <begin position="210"/>
        <end position="229"/>
    </location>
</feature>
<keyword evidence="6 11" id="KW-0812">Transmembrane</keyword>
<feature type="transmembrane region" description="Helical" evidence="11">
    <location>
        <begin position="7"/>
        <end position="28"/>
    </location>
</feature>
<evidence type="ECO:0000256" key="4">
    <source>
        <dbReference type="ARBA" id="ARBA00022475"/>
    </source>
</evidence>
<feature type="transmembrane region" description="Helical" evidence="11">
    <location>
        <begin position="117"/>
        <end position="136"/>
    </location>
</feature>
<evidence type="ECO:0000256" key="10">
    <source>
        <dbReference type="ARBA" id="ARBA00039381"/>
    </source>
</evidence>
<reference evidence="12" key="1">
    <citation type="journal article" date="2020" name="mSystems">
        <title>Genome- and Community-Level Interaction Insights into Carbon Utilization and Element Cycling Functions of Hydrothermarchaeota in Hydrothermal Sediment.</title>
        <authorList>
            <person name="Zhou Z."/>
            <person name="Liu Y."/>
            <person name="Xu W."/>
            <person name="Pan J."/>
            <person name="Luo Z.H."/>
            <person name="Li M."/>
        </authorList>
    </citation>
    <scope>NUCLEOTIDE SEQUENCE [LARGE SCALE GENOMIC DNA]</scope>
    <source>
        <strain evidence="12">SpSt-81</strain>
    </source>
</reference>
<dbReference type="Pfam" id="PF02653">
    <property type="entry name" value="BPD_transp_2"/>
    <property type="match status" value="1"/>
</dbReference>
<keyword evidence="3" id="KW-0813">Transport</keyword>
<evidence type="ECO:0000256" key="11">
    <source>
        <dbReference type="SAM" id="Phobius"/>
    </source>
</evidence>
<dbReference type="AlphaFoldDB" id="A0A7C3MJQ7"/>
<keyword evidence="7 11" id="KW-1133">Transmembrane helix</keyword>
<evidence type="ECO:0000256" key="6">
    <source>
        <dbReference type="ARBA" id="ARBA00022692"/>
    </source>
</evidence>
<protein>
    <recommendedName>
        <fullName evidence="10">Autoinducer 2 import system permease protein LsrD</fullName>
    </recommendedName>
</protein>
<evidence type="ECO:0000256" key="7">
    <source>
        <dbReference type="ARBA" id="ARBA00022989"/>
    </source>
</evidence>
<feature type="transmembrane region" description="Helical" evidence="11">
    <location>
        <begin position="48"/>
        <end position="67"/>
    </location>
</feature>
<evidence type="ECO:0000256" key="2">
    <source>
        <dbReference type="ARBA" id="ARBA00011262"/>
    </source>
</evidence>
<organism evidence="12">
    <name type="scientific">Dictyoglomus thermophilum</name>
    <dbReference type="NCBI Taxonomy" id="14"/>
    <lineage>
        <taxon>Bacteria</taxon>
        <taxon>Pseudomonadati</taxon>
        <taxon>Dictyoglomota</taxon>
        <taxon>Dictyoglomia</taxon>
        <taxon>Dictyoglomales</taxon>
        <taxon>Dictyoglomaceae</taxon>
        <taxon>Dictyoglomus</taxon>
    </lineage>
</organism>
<dbReference type="PANTHER" id="PTHR32196:SF71">
    <property type="entry name" value="AUTOINDUCER 2 IMPORT SYSTEM PERMEASE PROTEIN LSRD"/>
    <property type="match status" value="1"/>
</dbReference>
<dbReference type="CDD" id="cd06579">
    <property type="entry name" value="TM_PBP1_transp_AraH_like"/>
    <property type="match status" value="1"/>
</dbReference>
<dbReference type="GO" id="GO:0005886">
    <property type="term" value="C:plasma membrane"/>
    <property type="evidence" value="ECO:0007669"/>
    <property type="project" value="UniProtKB-SubCell"/>
</dbReference>
<accession>A0A7C3MJQ7</accession>
<feature type="transmembrane region" description="Helical" evidence="11">
    <location>
        <begin position="157"/>
        <end position="179"/>
    </location>
</feature>
<evidence type="ECO:0000256" key="5">
    <source>
        <dbReference type="ARBA" id="ARBA00022519"/>
    </source>
</evidence>
<name>A0A7C3MJQ7_DICTH</name>
<dbReference type="GO" id="GO:0022857">
    <property type="term" value="F:transmembrane transporter activity"/>
    <property type="evidence" value="ECO:0007669"/>
    <property type="project" value="InterPro"/>
</dbReference>
<keyword evidence="8 11" id="KW-0472">Membrane</keyword>
<comment type="subcellular location">
    <subcellularLocation>
        <location evidence="1">Cell membrane</location>
        <topology evidence="1">Multi-pass membrane protein</topology>
    </subcellularLocation>
</comment>
<dbReference type="EMBL" id="DTIN01000008">
    <property type="protein sequence ID" value="HFX12631.1"/>
    <property type="molecule type" value="Genomic_DNA"/>
</dbReference>
<feature type="transmembrane region" description="Helical" evidence="11">
    <location>
        <begin position="250"/>
        <end position="277"/>
    </location>
</feature>
<evidence type="ECO:0000313" key="12">
    <source>
        <dbReference type="EMBL" id="HFX12631.1"/>
    </source>
</evidence>
<evidence type="ECO:0000256" key="8">
    <source>
        <dbReference type="ARBA" id="ARBA00023136"/>
    </source>
</evidence>
<evidence type="ECO:0000256" key="1">
    <source>
        <dbReference type="ARBA" id="ARBA00004651"/>
    </source>
</evidence>
<keyword evidence="5" id="KW-0997">Cell inner membrane</keyword>
<keyword evidence="4" id="KW-1003">Cell membrane</keyword>
<sequence>MKLKIKITWEIILLILIILVFVISSILSPYFLDIVNLLDNTTNFMEKGLISLAMAYIIISGNIDISVASNMGMTSAFMGVLHRAGTNIWICVLIGLLIATLGGFLNGYLIVRFRLPAIAITLGTYALYRGIAYILLQDTAVGIESESFMYLGQGYIGNTPIPFSLVVYIIFAFIFGFILHKTTLGRYIYATGNNEQACKFSGIPVEKIKIILFTLIGFMSGLGTIFLTSRLSSIRPDIGSGLELEVIATVVLGGVSILGGSGNMIGVVLSLFLLGYLTYSLNLLNIPSQVITIILGLLLVSTILISNFIEQRRKLVKS</sequence>
<evidence type="ECO:0000256" key="3">
    <source>
        <dbReference type="ARBA" id="ARBA00022448"/>
    </source>
</evidence>
<gene>
    <name evidence="12" type="ORF">ENW00_00490</name>
</gene>
<proteinExistence type="predicted"/>
<comment type="subunit">
    <text evidence="2">The complex is composed of two ATP-binding proteins (LsrA), two transmembrane proteins (LsrC and LsrD) and a solute-binding protein (LsrB).</text>
</comment>
<evidence type="ECO:0000256" key="9">
    <source>
        <dbReference type="ARBA" id="ARBA00025439"/>
    </source>
</evidence>
<dbReference type="InterPro" id="IPR001851">
    <property type="entry name" value="ABC_transp_permease"/>
</dbReference>
<comment type="caution">
    <text evidence="12">The sequence shown here is derived from an EMBL/GenBank/DDBJ whole genome shotgun (WGS) entry which is preliminary data.</text>
</comment>
<dbReference type="PANTHER" id="PTHR32196">
    <property type="entry name" value="ABC TRANSPORTER PERMEASE PROTEIN YPHD-RELATED-RELATED"/>
    <property type="match status" value="1"/>
</dbReference>